<dbReference type="SMART" id="SM00042">
    <property type="entry name" value="CUB"/>
    <property type="match status" value="1"/>
</dbReference>
<feature type="domain" description="Fibronectin type-III" evidence="5">
    <location>
        <begin position="448"/>
        <end position="538"/>
    </location>
</feature>
<feature type="signal peptide" evidence="3">
    <location>
        <begin position="1"/>
        <end position="19"/>
    </location>
</feature>
<dbReference type="SUPFAM" id="SSF49265">
    <property type="entry name" value="Fibronectin type III"/>
    <property type="match status" value="3"/>
</dbReference>
<evidence type="ECO:0000313" key="8">
    <source>
        <dbReference type="Proteomes" id="UP000295260"/>
    </source>
</evidence>
<evidence type="ECO:0000259" key="5">
    <source>
        <dbReference type="PROSITE" id="PS50853"/>
    </source>
</evidence>
<dbReference type="Pfam" id="PF00041">
    <property type="entry name" value="fn3"/>
    <property type="match status" value="2"/>
</dbReference>
<dbReference type="InterPro" id="IPR003961">
    <property type="entry name" value="FN3_dom"/>
</dbReference>
<accession>A0A4R6QEB8</accession>
<dbReference type="Pfam" id="PF13585">
    <property type="entry name" value="CHU_C"/>
    <property type="match status" value="1"/>
</dbReference>
<feature type="domain" description="Fibronectin type-III" evidence="5">
    <location>
        <begin position="703"/>
        <end position="794"/>
    </location>
</feature>
<dbReference type="NCBIfam" id="TIGR04131">
    <property type="entry name" value="Bac_Flav_CTERM"/>
    <property type="match status" value="1"/>
</dbReference>
<dbReference type="PROSITE" id="PS50853">
    <property type="entry name" value="FN3"/>
    <property type="match status" value="5"/>
</dbReference>
<dbReference type="EMBL" id="SNXR01000012">
    <property type="protein sequence ID" value="TDP60263.1"/>
    <property type="molecule type" value="Genomic_DNA"/>
</dbReference>
<comment type="caution">
    <text evidence="7">The sequence shown here is derived from an EMBL/GenBank/DDBJ whole genome shotgun (WGS) entry which is preliminary data.</text>
</comment>
<dbReference type="GO" id="GO:0004553">
    <property type="term" value="F:hydrolase activity, hydrolyzing O-glycosyl compounds"/>
    <property type="evidence" value="ECO:0007669"/>
    <property type="project" value="UniProtKB-ARBA"/>
</dbReference>
<keyword evidence="3" id="KW-0732">Signal</keyword>
<dbReference type="SUPFAM" id="SSF49854">
    <property type="entry name" value="Spermadhesin, CUB domain"/>
    <property type="match status" value="1"/>
</dbReference>
<dbReference type="RefSeq" id="WP_133532547.1">
    <property type="nucleotide sequence ID" value="NZ_SNXR01000012.1"/>
</dbReference>
<evidence type="ECO:0000259" key="6">
    <source>
        <dbReference type="PROSITE" id="PS51841"/>
    </source>
</evidence>
<dbReference type="GO" id="GO:0005975">
    <property type="term" value="P:carbohydrate metabolic process"/>
    <property type="evidence" value="ECO:0007669"/>
    <property type="project" value="UniProtKB-ARBA"/>
</dbReference>
<evidence type="ECO:0000313" key="7">
    <source>
        <dbReference type="EMBL" id="TDP60263.1"/>
    </source>
</evidence>
<keyword evidence="1" id="KW-0677">Repeat</keyword>
<dbReference type="PROSITE" id="PS51841">
    <property type="entry name" value="LTD"/>
    <property type="match status" value="1"/>
</dbReference>
<dbReference type="InterPro" id="IPR013320">
    <property type="entry name" value="ConA-like_dom_sf"/>
</dbReference>
<proteinExistence type="predicted"/>
<protein>
    <submittedName>
        <fullName evidence="7">Gliding motility-associated-like protein</fullName>
    </submittedName>
</protein>
<dbReference type="SMART" id="SM00060">
    <property type="entry name" value="FN3"/>
    <property type="match status" value="4"/>
</dbReference>
<dbReference type="Pfam" id="PF07675">
    <property type="entry name" value="Cleaved_Adhesin"/>
    <property type="match status" value="2"/>
</dbReference>
<sequence>MKKITLLLLSLFFSIVGYAQFTPTVEGFEDTTGPDPLPGTNWTLSTGNWTVFTLGTTDASTRWETITGAANVNSGTRAARSNRGNVGQNGTFKNFLVSPLVNMPSNAELHFWTRLFQAANQNTVFRIMIAPEGADLSSESSYTTVQQWTELDLLAGNFNIYAEKVVGLSGFAPSGADIHIAFVMEDTQENPAANSDRWLIDDVSVVAQCPAPTLASLAVSSITQTSANLNWDNPSGATSWEIEIIPAAANPTGTGIVYNGILPYLATATQPAGVAFTPTTAYKYYVRAICSGGPNSAWIGPKEFSTTRPGLSCDAPIQVPLPLLYTTTDNTTNYADNNDVSQPAGCVAGNTNYMAGNEVYYSYIAPANGTISVTMTPNAANSSLFVYQGCANLAVACVGGVANDTAAVRSLPNIPVVAGQQYIIVLSSSAATQTYGYTLVIQDVNCAQPAAPTVSGITQTSANVSWPAGAATSWEVVWQPAGGPIPSGSGTQTNVNTNFPVTPLTANTSYDFYVRADCGNGTDFSAWTGPINIRTLCDAFPVPFQEGFNSTSTTEGCWTILNVNGDDDSWSTNDTFDPFEGDQSASINTEGGTTGTNDDWLISPQINLTGNQRLKFRYRVRSDFEPNDFRVMLSTSGTTPASFTTVLVPLTSYSNENYIEKVVNLTGFNQPSNIAFHVPAGGLDGWILYIDNFIIEDLPTCPEPTDLVTQTVLSTSATISWTNGNAETAWQIIRVPCGDPAPTATTVGTDIFTNPYTLEGLDPITCYDVYVRAVCSASDSSPWSNVLSFTTQVAPPVCGGTFTDPGGAAAQYDDEEDSTVTVCAPAGQILTVTFSSFNTEATYDGLYVYDGNSITSQQISSANGAGNGPLTQPGAFWGTTIPGPFTSSTAGGCLTFRFLTDTSATRDGWVANVNCANCRTPNQLITPSITSNSITLGWNQLPNGDTTTSTEWQLLVLPCGSPAPQANATGFIDNITTNSYPILNLDPNTCYDLYVRAVCSDTDFSAWAGITNIRTLCVPFPIPFQEGFDTGSISEDCWTVLDLNNDGNTWDLDDTFAPYDGNQAANLNTEFGTTGSNNDWLISPKIEGLNGNQRLRYRYRVRSDFEPNDFRVMLSTTGVNPADFTQTLVPLASYDNEEYLENIVQLTNISGSIHVAFHVPAGGLDGWEVLIDKVIVESNPTCIEPNTLTAVTTATSALLGWNDINVPTATQWEVLILPAGSPEPLPSLPVNPANIVNINPAPFSGLASSTEFVYFVRAICSDTDRSAWSSGFTFSTKPANDECIDAIFVPVNSGADCDNLVSGVVTGASASVGAPAIVAPCVGTPDDDVWFQFIATNPFLNFSLQNVQGNNDDLNFALYSGSCGALTQVTCGDPFELSDVFNGLVVGDLYYIRVYSTANTPQTISFDLCISTPSTCATASTVCNITYANTTGVEDIAINEIGCLFTAPNPTFFTIQVLTSGPINYLLKQASTLELLNSPDLDDLDLDVDYAAWGPFTSQDVACSNIVLANGDYLDPGIGVPVTLTTGCSYSFEEFEILNIANAQAGQFYIIVITNFENAPGFISLTQTNAGAPGAGTTFCCNDANFEYDADEYCKNASTANPVVTIEPNSVAGTFTSFPPGLVFVDNTTGEVDLQASAPGYYQITNTLPTSTQCPNVQPQFDFIRITEPVSATIEYQVTEVCDNQTATIPVTITGATGGTFSVLPNGGLFINTENGTITPSSSAPGIYTISYNLTSNAPCPPPAGATWTMEIKATPEVVSPGNQIVCGSYTLPSITVGNYYTAANGGGTMLNGGDVITQEGTQTIYIYADNDGCTDEKSFTLTINPEVVVDEIDDLGVCAPFELQPLTSGNYFSGPNGTGTAYNAGDIIPVSATPVTLYVYASNATCSDQDQFTITFGGLVVTAPESLSVCNTYTLETPTLGNYFTQAGGLGTQITTPLTITETQTFYLYANESGCIGEDSFTVTINTVPTAEVQVTQPTCAVQSGTIVVTSPTGTAGTLPTDLFISEVTDSNAGSLSYIEIYNGTGSAKNLADYKISIYNNGNNFISTNCEMTLSGTLNNNDVFVLAVGDVQNQGGVVPDLVVANCLGFNNNDNVRLTTVSNTLVDLWGRTDGEIFTPNNQAGYTYARIPSATVPKTTWDAADWTTLDPEDYTNVGQYTYTPLGGSSYQYSLDGGTYQTGVTFVGVAPGNHTITVQDMTTGCFSVPFDVVVDPIPLASSDTRFVYPTPVCKIATTNPSPIPVDASTFTINGLYSEDTTISTGLTINATTGVIDLANSTVGEHTVKYEVLEDLANCIASSSFSFVITINAATAPDVRFSYPTPVCKIATTNPAPSSVDSATFISGGTYSEDTTVSTGLTINATTGVIDLANSTVGQHTVKYEVVQNPSTCQDSGSFSFVITINAPTAPVLNFGYSNAVPTTVCANRVESLNPINDFGFVLGGTYTVTPPTGLVISSTGVISLNGVSTPGTYDIVYSVEINPGNCQTAGSSPTVRVVISPTINLVADFSYSPSSVCPDATIQSPEYGALTTTGGTFTASPTGLAIGLNTGDINVENSTPGNYTVTYQVSGTGACEVGDTDTATFVIASPFNVLATGQCEGASYLLTASPVEGSFDPTAVTYSWEDSTGLVVGSTQTIIAPKAETYTVTVTSNGCSNTADVIVETIACVIQKGISPNGDNENDAFELTGLDVKKLEIFNRYGMKVYTKNNYTNQWVGQSDNGDELPDGTYYYVIERNNGENKTGWIYINREQ</sequence>
<feature type="domain" description="Fibronectin type-III" evidence="5">
    <location>
        <begin position="211"/>
        <end position="310"/>
    </location>
</feature>
<dbReference type="InterPro" id="IPR001322">
    <property type="entry name" value="Lamin_tail_dom"/>
</dbReference>
<dbReference type="Gene3D" id="2.60.120.200">
    <property type="match status" value="3"/>
</dbReference>
<feature type="domain" description="Fibronectin type-III" evidence="5">
    <location>
        <begin position="1182"/>
        <end position="1279"/>
    </location>
</feature>
<dbReference type="InterPro" id="IPR056600">
    <property type="entry name" value="GBD_T9SS_assoc"/>
</dbReference>
<name>A0A4R6QEB8_9FLAO</name>
<evidence type="ECO:0000259" key="4">
    <source>
        <dbReference type="PROSITE" id="PS01180"/>
    </source>
</evidence>
<reference evidence="7 8" key="1">
    <citation type="submission" date="2019-03" db="EMBL/GenBank/DDBJ databases">
        <title>Genomic Encyclopedia of Archaeal and Bacterial Type Strains, Phase II (KMG-II): from individual species to whole genera.</title>
        <authorList>
            <person name="Goeker M."/>
        </authorList>
    </citation>
    <scope>NUCLEOTIDE SEQUENCE [LARGE SCALE GENOMIC DNA]</scope>
    <source>
        <strain evidence="7 8">DSM 25687</strain>
    </source>
</reference>
<dbReference type="OrthoDB" id="608579at2"/>
<dbReference type="Pfam" id="PF23759">
    <property type="entry name" value="GBD_T9SS_assoc"/>
    <property type="match status" value="2"/>
</dbReference>
<dbReference type="InterPro" id="IPR036116">
    <property type="entry name" value="FN3_sf"/>
</dbReference>
<feature type="domain" description="CUB" evidence="4">
    <location>
        <begin position="775"/>
        <end position="916"/>
    </location>
</feature>
<dbReference type="InterPro" id="IPR035914">
    <property type="entry name" value="Sperma_CUB_dom_sf"/>
</dbReference>
<evidence type="ECO:0000256" key="1">
    <source>
        <dbReference type="ARBA" id="ARBA00022737"/>
    </source>
</evidence>
<dbReference type="PROSITE" id="PS01180">
    <property type="entry name" value="CUB"/>
    <property type="match status" value="1"/>
</dbReference>
<dbReference type="SUPFAM" id="SSF49899">
    <property type="entry name" value="Concanavalin A-like lectins/glucanases"/>
    <property type="match status" value="1"/>
</dbReference>
<dbReference type="PANTHER" id="PTHR46708:SF2">
    <property type="entry name" value="FIBRONECTIN TYPE-III DOMAIN-CONTAINING PROTEIN"/>
    <property type="match status" value="1"/>
</dbReference>
<dbReference type="Gene3D" id="2.60.40.10">
    <property type="entry name" value="Immunoglobulins"/>
    <property type="match status" value="4"/>
</dbReference>
<dbReference type="NCBIfam" id="NF038128">
    <property type="entry name" value="choice_anch_J"/>
    <property type="match status" value="3"/>
</dbReference>
<feature type="domain" description="Fibronectin type-III" evidence="5">
    <location>
        <begin position="920"/>
        <end position="1018"/>
    </location>
</feature>
<keyword evidence="2" id="KW-1015">Disulfide bond</keyword>
<dbReference type="Proteomes" id="UP000295260">
    <property type="component" value="Unassembled WGS sequence"/>
</dbReference>
<dbReference type="InterPro" id="IPR026341">
    <property type="entry name" value="T9SS_type_B"/>
</dbReference>
<dbReference type="InterPro" id="IPR050991">
    <property type="entry name" value="ECM_Regulatory_Proteins"/>
</dbReference>
<dbReference type="InterPro" id="IPR000859">
    <property type="entry name" value="CUB_dom"/>
</dbReference>
<organism evidence="7 8">
    <name type="scientific">Flavobacterium dankookense</name>
    <dbReference type="NCBI Taxonomy" id="706186"/>
    <lineage>
        <taxon>Bacteria</taxon>
        <taxon>Pseudomonadati</taxon>
        <taxon>Bacteroidota</taxon>
        <taxon>Flavobacteriia</taxon>
        <taxon>Flavobacteriales</taxon>
        <taxon>Flavobacteriaceae</taxon>
        <taxon>Flavobacterium</taxon>
    </lineage>
</organism>
<dbReference type="InterPro" id="IPR011628">
    <property type="entry name" value="Cleaved_adhesin"/>
</dbReference>
<dbReference type="CDD" id="cd00063">
    <property type="entry name" value="FN3"/>
    <property type="match status" value="2"/>
</dbReference>
<evidence type="ECO:0000256" key="3">
    <source>
        <dbReference type="SAM" id="SignalP"/>
    </source>
</evidence>
<feature type="domain" description="LTD" evidence="6">
    <location>
        <begin position="1991"/>
        <end position="2129"/>
    </location>
</feature>
<dbReference type="CDD" id="cd00041">
    <property type="entry name" value="CUB"/>
    <property type="match status" value="1"/>
</dbReference>
<feature type="chain" id="PRO_5020241269" evidence="3">
    <location>
        <begin position="20"/>
        <end position="2750"/>
    </location>
</feature>
<dbReference type="Pfam" id="PF00932">
    <property type="entry name" value="LTD"/>
    <property type="match status" value="1"/>
</dbReference>
<dbReference type="Gene3D" id="2.60.120.290">
    <property type="entry name" value="Spermadhesin, CUB domain"/>
    <property type="match status" value="1"/>
</dbReference>
<dbReference type="PANTHER" id="PTHR46708">
    <property type="entry name" value="TENASCIN"/>
    <property type="match status" value="1"/>
</dbReference>
<dbReference type="InterPro" id="IPR013783">
    <property type="entry name" value="Ig-like_fold"/>
</dbReference>
<gene>
    <name evidence="7" type="ORF">BC748_1244</name>
</gene>
<keyword evidence="8" id="KW-1185">Reference proteome</keyword>
<evidence type="ECO:0000256" key="2">
    <source>
        <dbReference type="ARBA" id="ARBA00023157"/>
    </source>
</evidence>